<dbReference type="Proteomes" id="UP000075809">
    <property type="component" value="Unassembled WGS sequence"/>
</dbReference>
<accession>A0A151WXJ8</accession>
<name>A0A151WXJ8_9HYME</name>
<protein>
    <submittedName>
        <fullName evidence="1">Uncharacterized protein</fullName>
    </submittedName>
</protein>
<dbReference type="AlphaFoldDB" id="A0A151WXJ8"/>
<organism evidence="1 2">
    <name type="scientific">Mycetomoellerius zeteki</name>
    <dbReference type="NCBI Taxonomy" id="64791"/>
    <lineage>
        <taxon>Eukaryota</taxon>
        <taxon>Metazoa</taxon>
        <taxon>Ecdysozoa</taxon>
        <taxon>Arthropoda</taxon>
        <taxon>Hexapoda</taxon>
        <taxon>Insecta</taxon>
        <taxon>Pterygota</taxon>
        <taxon>Neoptera</taxon>
        <taxon>Endopterygota</taxon>
        <taxon>Hymenoptera</taxon>
        <taxon>Apocrita</taxon>
        <taxon>Aculeata</taxon>
        <taxon>Formicoidea</taxon>
        <taxon>Formicidae</taxon>
        <taxon>Myrmicinae</taxon>
        <taxon>Mycetomoellerius</taxon>
    </lineage>
</organism>
<reference evidence="1 2" key="1">
    <citation type="submission" date="2015-09" db="EMBL/GenBank/DDBJ databases">
        <title>Trachymyrmex zeteki WGS genome.</title>
        <authorList>
            <person name="Nygaard S."/>
            <person name="Hu H."/>
            <person name="Boomsma J."/>
            <person name="Zhang G."/>
        </authorList>
    </citation>
    <scope>NUCLEOTIDE SEQUENCE [LARGE SCALE GENOMIC DNA]</scope>
    <source>
        <strain evidence="1">Tzet28-1</strain>
        <tissue evidence="1">Whole body</tissue>
    </source>
</reference>
<evidence type="ECO:0000313" key="2">
    <source>
        <dbReference type="Proteomes" id="UP000075809"/>
    </source>
</evidence>
<keyword evidence="2" id="KW-1185">Reference proteome</keyword>
<evidence type="ECO:0000313" key="1">
    <source>
        <dbReference type="EMBL" id="KYQ52634.1"/>
    </source>
</evidence>
<sequence length="267" mass="29516">MQWIAGQGDNGAYGMRLKNVSGSSSASAHRAWMMHSPLKGAKSLNRGVFCFPHRRFLALSRGVSDSDIVLDTVIAASARGANVSGISASRLSRWIGYKKGRTVTVPHIHTLPYELFVCMYLQFNKDNGTIRRTVSGLFVGRPAPQIRVPSPFTKSFVGGTTFNYYARLGRQETKRGTTNVVTTSSRCNIVSKQSGTDGNINIEVHLVPEYIRNLVPVSRYHGNWLTVRGSLSCGRIGPPAPLWKFGITSEERGGDREKEEKRIYHGE</sequence>
<proteinExistence type="predicted"/>
<gene>
    <name evidence="1" type="ORF">ALC60_08243</name>
</gene>
<dbReference type="EMBL" id="KQ982662">
    <property type="protein sequence ID" value="KYQ52634.1"/>
    <property type="molecule type" value="Genomic_DNA"/>
</dbReference>